<accession>A0A7G9YPN4</accession>
<reference evidence="3" key="1">
    <citation type="submission" date="2020-06" db="EMBL/GenBank/DDBJ databases">
        <title>Unique genomic features of the anaerobic methanotrophic archaea.</title>
        <authorList>
            <person name="Chadwick G.L."/>
            <person name="Skennerton C.T."/>
            <person name="Laso-Perez R."/>
            <person name="Leu A.O."/>
            <person name="Speth D.R."/>
            <person name="Yu H."/>
            <person name="Morgan-Lang C."/>
            <person name="Hatzenpichler R."/>
            <person name="Goudeau D."/>
            <person name="Malmstrom R."/>
            <person name="Brazelton W.J."/>
            <person name="Woyke T."/>
            <person name="Hallam S.J."/>
            <person name="Tyson G.W."/>
            <person name="Wegener G."/>
            <person name="Boetius A."/>
            <person name="Orphan V."/>
        </authorList>
    </citation>
    <scope>NUCLEOTIDE SEQUENCE</scope>
</reference>
<feature type="transmembrane region" description="Helical" evidence="1">
    <location>
        <begin position="290"/>
        <end position="309"/>
    </location>
</feature>
<gene>
    <name evidence="2" type="ORF">DBPBNLAN_00039</name>
    <name evidence="3" type="ORF">FNHNGOKL_00036</name>
</gene>
<protein>
    <submittedName>
        <fullName evidence="3">Uncharacterized protein</fullName>
    </submittedName>
</protein>
<keyword evidence="1" id="KW-0812">Transmembrane</keyword>
<evidence type="ECO:0000313" key="2">
    <source>
        <dbReference type="EMBL" id="QNO49829.1"/>
    </source>
</evidence>
<organism evidence="3">
    <name type="scientific">Candidatus Methanogaster sp. ANME-2c ERB4</name>
    <dbReference type="NCBI Taxonomy" id="2759911"/>
    <lineage>
        <taxon>Archaea</taxon>
        <taxon>Methanobacteriati</taxon>
        <taxon>Methanobacteriota</taxon>
        <taxon>Stenosarchaea group</taxon>
        <taxon>Methanomicrobia</taxon>
        <taxon>Methanosarcinales</taxon>
        <taxon>ANME-2 cluster</taxon>
        <taxon>Candidatus Methanogasteraceae</taxon>
        <taxon>Candidatus Methanogaster</taxon>
    </lineage>
</organism>
<name>A0A7G9YPN4_9EURY</name>
<dbReference type="EMBL" id="MT631397">
    <property type="protein sequence ID" value="QNO49829.1"/>
    <property type="molecule type" value="Genomic_DNA"/>
</dbReference>
<proteinExistence type="predicted"/>
<keyword evidence="1" id="KW-1133">Transmembrane helix</keyword>
<keyword evidence="1" id="KW-0472">Membrane</keyword>
<evidence type="ECO:0000256" key="1">
    <source>
        <dbReference type="SAM" id="Phobius"/>
    </source>
</evidence>
<sequence length="330" mass="36853">MVFRGDYIMVRAIDLLAAIAVLSMLATPALGDDALKRELVEQVSEVKPPVLARYQELDLMHKQILITLQTLPENQITPTTRKWVNLAAGQGGILQKFDEINDLASKGDPQSHKTALTQAIGLKSDINTLEGHKQAKENFITIYPRMALTHFFTDQGVYFEELAENENDTCLSIDYYEQALIAYREAEDLTKTTYVDLKVKELGSEYRFDMEIANESFCVGEANFERTMSGLNNSTNLIAVVAGILSARTSERELATAYELYTKHGDGQASQIAEMLVTVDDAHTELVDIFLRYAAAFGAFFIVILVIALDRIFRWTHAVEDTVLGNEVIG</sequence>
<dbReference type="AlphaFoldDB" id="A0A7G9YPN4"/>
<evidence type="ECO:0000313" key="3">
    <source>
        <dbReference type="EMBL" id="QNO49968.1"/>
    </source>
</evidence>
<dbReference type="EMBL" id="MT631400">
    <property type="protein sequence ID" value="QNO49968.1"/>
    <property type="molecule type" value="Genomic_DNA"/>
</dbReference>